<evidence type="ECO:0000313" key="2">
    <source>
        <dbReference type="Proteomes" id="UP000001818"/>
    </source>
</evidence>
<dbReference type="PIRSF" id="PIRSF029730">
    <property type="entry name" value="UCP029730"/>
    <property type="match status" value="1"/>
</dbReference>
<dbReference type="InterPro" id="IPR007709">
    <property type="entry name" value="N-FG_amidohydro"/>
</dbReference>
<dbReference type="Proteomes" id="UP000001818">
    <property type="component" value="Chromosome"/>
</dbReference>
<accession>Q131P1</accession>
<reference evidence="1 2" key="1">
    <citation type="submission" date="2006-03" db="EMBL/GenBank/DDBJ databases">
        <title>Complete sequence of Rhodopseudomonas palustris BisB5.</title>
        <authorList>
            <consortium name="US DOE Joint Genome Institute"/>
            <person name="Copeland A."/>
            <person name="Lucas S."/>
            <person name="Lapidus A."/>
            <person name="Barry K."/>
            <person name="Detter J.C."/>
            <person name="Glavina del Rio T."/>
            <person name="Hammon N."/>
            <person name="Israni S."/>
            <person name="Dalin E."/>
            <person name="Tice H."/>
            <person name="Pitluck S."/>
            <person name="Chain P."/>
            <person name="Malfatti S."/>
            <person name="Shin M."/>
            <person name="Vergez L."/>
            <person name="Schmutz J."/>
            <person name="Larimer F."/>
            <person name="Land M."/>
            <person name="Hauser L."/>
            <person name="Pelletier D.A."/>
            <person name="Kyrpides N."/>
            <person name="Lykidis A."/>
            <person name="Oda Y."/>
            <person name="Harwood C.S."/>
            <person name="Richardson P."/>
        </authorList>
    </citation>
    <scope>NUCLEOTIDE SEQUENCE [LARGE SCALE GENOMIC DNA]</scope>
    <source>
        <strain evidence="1 2">BisB5</strain>
    </source>
</reference>
<dbReference type="Gene3D" id="3.40.630.40">
    <property type="entry name" value="Zn-dependent exopeptidases"/>
    <property type="match status" value="1"/>
</dbReference>
<dbReference type="InterPro" id="IPR011227">
    <property type="entry name" value="UCP029730"/>
</dbReference>
<dbReference type="HOGENOM" id="CLU_079628_0_0_5"/>
<dbReference type="SUPFAM" id="SSF53187">
    <property type="entry name" value="Zn-dependent exopeptidases"/>
    <property type="match status" value="1"/>
</dbReference>
<organism evidence="1 2">
    <name type="scientific">Rhodopseudomonas palustris (strain BisB5)</name>
    <dbReference type="NCBI Taxonomy" id="316057"/>
    <lineage>
        <taxon>Bacteria</taxon>
        <taxon>Pseudomonadati</taxon>
        <taxon>Pseudomonadota</taxon>
        <taxon>Alphaproteobacteria</taxon>
        <taxon>Hyphomicrobiales</taxon>
        <taxon>Nitrobacteraceae</taxon>
        <taxon>Rhodopseudomonas</taxon>
    </lineage>
</organism>
<dbReference type="eggNOG" id="COG3931">
    <property type="taxonomic scope" value="Bacteria"/>
</dbReference>
<keyword evidence="1" id="KW-0378">Hydrolase</keyword>
<dbReference type="AlphaFoldDB" id="Q131P1"/>
<protein>
    <submittedName>
        <fullName evidence="1">N-formylglutamate amidohydrolase</fullName>
    </submittedName>
</protein>
<gene>
    <name evidence="1" type="ordered locus">RPD_3979</name>
</gene>
<dbReference type="KEGG" id="rpd:RPD_3979"/>
<sequence>MDLDFATLRRYQRCPGRAADLIGTSRMNGARDESLRLAPGEAPVIERNTAGASPFLLVCDHYGRRIPPQLGDLGLPEAELARHIAWDVGIAGVAERLADALDAHLIAQRYSRLVIDCNRPPSAESSIPLVSEATTIPGNDGLTRAEAEQRRRLIFDPYHARIDAAISARLAAGRPTVLLALHSFTPVYHGMARPWHIGTLYQHDRVLPPLLLAELRRESGLVVGDNQPYAVSDGTDYSIPVHGEARGLINSGIEIRQDQITSEDGQAEWAERLARVLTAIEATLRDKALA</sequence>
<proteinExistence type="predicted"/>
<dbReference type="EMBL" id="CP000283">
    <property type="protein sequence ID" value="ABE41198.1"/>
    <property type="molecule type" value="Genomic_DNA"/>
</dbReference>
<name>Q131P1_RHOPS</name>
<dbReference type="GO" id="GO:0016787">
    <property type="term" value="F:hydrolase activity"/>
    <property type="evidence" value="ECO:0007669"/>
    <property type="project" value="UniProtKB-KW"/>
</dbReference>
<evidence type="ECO:0000313" key="1">
    <source>
        <dbReference type="EMBL" id="ABE41198.1"/>
    </source>
</evidence>
<dbReference type="STRING" id="316057.RPD_3979"/>
<dbReference type="Pfam" id="PF05013">
    <property type="entry name" value="FGase"/>
    <property type="match status" value="1"/>
</dbReference>